<proteinExistence type="predicted"/>
<protein>
    <submittedName>
        <fullName evidence="1">Uncharacterized protein</fullName>
    </submittedName>
</protein>
<dbReference type="AlphaFoldDB" id="A0A9Q1GR42"/>
<evidence type="ECO:0000313" key="1">
    <source>
        <dbReference type="EMBL" id="KAJ8424049.1"/>
    </source>
</evidence>
<keyword evidence="2" id="KW-1185">Reference proteome</keyword>
<gene>
    <name evidence="1" type="ORF">Cgig2_000261</name>
</gene>
<comment type="caution">
    <text evidence="1">The sequence shown here is derived from an EMBL/GenBank/DDBJ whole genome shotgun (WGS) entry which is preliminary data.</text>
</comment>
<dbReference type="Proteomes" id="UP001153076">
    <property type="component" value="Unassembled WGS sequence"/>
</dbReference>
<organism evidence="1 2">
    <name type="scientific">Carnegiea gigantea</name>
    <dbReference type="NCBI Taxonomy" id="171969"/>
    <lineage>
        <taxon>Eukaryota</taxon>
        <taxon>Viridiplantae</taxon>
        <taxon>Streptophyta</taxon>
        <taxon>Embryophyta</taxon>
        <taxon>Tracheophyta</taxon>
        <taxon>Spermatophyta</taxon>
        <taxon>Magnoliopsida</taxon>
        <taxon>eudicotyledons</taxon>
        <taxon>Gunneridae</taxon>
        <taxon>Pentapetalae</taxon>
        <taxon>Caryophyllales</taxon>
        <taxon>Cactineae</taxon>
        <taxon>Cactaceae</taxon>
        <taxon>Cactoideae</taxon>
        <taxon>Echinocereeae</taxon>
        <taxon>Carnegiea</taxon>
    </lineage>
</organism>
<accession>A0A9Q1GR42</accession>
<dbReference type="EMBL" id="JAKOGI010001794">
    <property type="protein sequence ID" value="KAJ8424049.1"/>
    <property type="molecule type" value="Genomic_DNA"/>
</dbReference>
<sequence length="156" mass="16738">MDSVPLPFVSGTSGTVVLRRVKNAGCEGTGRDIEELLSIRAMEDIVGLSAGLCWMHNKPMWIHLNISVLEAAEMHAALDLELYNVLDINAVTGMQMTAVIRSITEPTITGTMMTTARPWRPAADCRTQSRQVASGTSALQRAVASTLLGGCPAEKL</sequence>
<evidence type="ECO:0000313" key="2">
    <source>
        <dbReference type="Proteomes" id="UP001153076"/>
    </source>
</evidence>
<name>A0A9Q1GR42_9CARY</name>
<reference evidence="1" key="1">
    <citation type="submission" date="2022-04" db="EMBL/GenBank/DDBJ databases">
        <title>Carnegiea gigantea Genome sequencing and assembly v2.</title>
        <authorList>
            <person name="Copetti D."/>
            <person name="Sanderson M.J."/>
            <person name="Burquez A."/>
            <person name="Wojciechowski M.F."/>
        </authorList>
    </citation>
    <scope>NUCLEOTIDE SEQUENCE</scope>
    <source>
        <strain evidence="1">SGP5-SGP5p</strain>
        <tissue evidence="1">Aerial part</tissue>
    </source>
</reference>